<keyword evidence="3" id="KW-1185">Reference proteome</keyword>
<feature type="chain" id="PRO_5041973154" description="1-alkyl-2-acetylglycerophosphocholine esterase" evidence="1">
    <location>
        <begin position="24"/>
        <end position="410"/>
    </location>
</feature>
<dbReference type="Proteomes" id="UP001295423">
    <property type="component" value="Unassembled WGS sequence"/>
</dbReference>
<protein>
    <recommendedName>
        <fullName evidence="4">1-alkyl-2-acetylglycerophosphocholine esterase</fullName>
    </recommendedName>
</protein>
<dbReference type="InterPro" id="IPR029058">
    <property type="entry name" value="AB_hydrolase_fold"/>
</dbReference>
<keyword evidence="1" id="KW-0732">Signal</keyword>
<dbReference type="SUPFAM" id="SSF53474">
    <property type="entry name" value="alpha/beta-Hydrolases"/>
    <property type="match status" value="1"/>
</dbReference>
<dbReference type="Gene3D" id="3.40.50.1820">
    <property type="entry name" value="alpha/beta hydrolase"/>
    <property type="match status" value="1"/>
</dbReference>
<evidence type="ECO:0000256" key="1">
    <source>
        <dbReference type="SAM" id="SignalP"/>
    </source>
</evidence>
<proteinExistence type="predicted"/>
<feature type="signal peptide" evidence="1">
    <location>
        <begin position="1"/>
        <end position="23"/>
    </location>
</feature>
<reference evidence="2" key="1">
    <citation type="submission" date="2023-08" db="EMBL/GenBank/DDBJ databases">
        <authorList>
            <person name="Audoor S."/>
            <person name="Bilcke G."/>
        </authorList>
    </citation>
    <scope>NUCLEOTIDE SEQUENCE</scope>
</reference>
<sequence length="410" mass="45004">MLLPSILNAIGVLFLILLPLISALSSSDSSKNVKSNSQLLQQGEGSRRRFNQDLALSSICGFALRCDARECDEHVSGVSQVDCQIQEIAYATLSLAIPNFDCSIPVAMWFPTKDSDVTSKTTSEVRYIHRISVKRIGGLLAAWDFIPEFVSRDFAFEPSIDTLSSPIPKAEGCNVVFFAHGYLGSRFDLSHIAEALAMEGFVCISPEYPESLAASYARQEGLDRSIINEHLLSYVQKSFRPVSYAGIGHSLGCGTILRMGDDSWTRVIMAGRAPAVSSSPLLFISSTNDCTVRFGGPLEIPTCYSILSESELPLNHIPPFSALIFDRPDGPNHISYLSENVNEAMTSFLSPLLPLAQAFSIPVLDFDKYQKSRDSRATAEIVQPLISSFLAQHTNSKVQLSSSRRQQKYS</sequence>
<gene>
    <name evidence="2" type="ORF">CYCCA115_LOCUS3603</name>
</gene>
<accession>A0AAD2FDS0</accession>
<name>A0AAD2FDS0_9STRA</name>
<evidence type="ECO:0000313" key="3">
    <source>
        <dbReference type="Proteomes" id="UP001295423"/>
    </source>
</evidence>
<dbReference type="EMBL" id="CAKOGP040000335">
    <property type="protein sequence ID" value="CAJ1934132.1"/>
    <property type="molecule type" value="Genomic_DNA"/>
</dbReference>
<comment type="caution">
    <text evidence="2">The sequence shown here is derived from an EMBL/GenBank/DDBJ whole genome shotgun (WGS) entry which is preliminary data.</text>
</comment>
<dbReference type="AlphaFoldDB" id="A0AAD2FDS0"/>
<organism evidence="2 3">
    <name type="scientific">Cylindrotheca closterium</name>
    <dbReference type="NCBI Taxonomy" id="2856"/>
    <lineage>
        <taxon>Eukaryota</taxon>
        <taxon>Sar</taxon>
        <taxon>Stramenopiles</taxon>
        <taxon>Ochrophyta</taxon>
        <taxon>Bacillariophyta</taxon>
        <taxon>Bacillariophyceae</taxon>
        <taxon>Bacillariophycidae</taxon>
        <taxon>Bacillariales</taxon>
        <taxon>Bacillariaceae</taxon>
        <taxon>Cylindrotheca</taxon>
    </lineage>
</organism>
<evidence type="ECO:0000313" key="2">
    <source>
        <dbReference type="EMBL" id="CAJ1934132.1"/>
    </source>
</evidence>
<evidence type="ECO:0008006" key="4">
    <source>
        <dbReference type="Google" id="ProtNLM"/>
    </source>
</evidence>